<evidence type="ECO:0000313" key="2">
    <source>
        <dbReference type="Proteomes" id="UP000283458"/>
    </source>
</evidence>
<comment type="caution">
    <text evidence="1">The sequence shown here is derived from an EMBL/GenBank/DDBJ whole genome shotgun (WGS) entry which is preliminary data.</text>
</comment>
<sequence length="87" mass="9399">MAVCRTVLALHLDHRPEVMPVDLSKLFAGSGEQQVIDQLGGLFKQPAIQPFVPDQQPVQGRLPTVAVGDEFMGGRIGQGRSAYGTLR</sequence>
<proteinExistence type="predicted"/>
<gene>
    <name evidence="1" type="ORF">D3877_27420</name>
</gene>
<dbReference type="AlphaFoldDB" id="A0A418VN48"/>
<dbReference type="EMBL" id="QYUL01000005">
    <property type="protein sequence ID" value="RJF77507.1"/>
    <property type="molecule type" value="Genomic_DNA"/>
</dbReference>
<evidence type="ECO:0000313" key="1">
    <source>
        <dbReference type="EMBL" id="RJF77507.1"/>
    </source>
</evidence>
<protein>
    <submittedName>
        <fullName evidence="1">Uncharacterized protein</fullName>
    </submittedName>
</protein>
<keyword evidence="2" id="KW-1185">Reference proteome</keyword>
<dbReference type="Proteomes" id="UP000283458">
    <property type="component" value="Unassembled WGS sequence"/>
</dbReference>
<accession>A0A418VN48</accession>
<reference evidence="1 2" key="1">
    <citation type="submission" date="2018-09" db="EMBL/GenBank/DDBJ databases">
        <authorList>
            <person name="Zhu H."/>
        </authorList>
    </citation>
    <scope>NUCLEOTIDE SEQUENCE [LARGE SCALE GENOMIC DNA]</scope>
    <source>
        <strain evidence="1 2">K2W22B-5</strain>
    </source>
</reference>
<name>A0A418VN48_9PROT</name>
<organism evidence="1 2">
    <name type="scientific">Azospirillum cavernae</name>
    <dbReference type="NCBI Taxonomy" id="2320860"/>
    <lineage>
        <taxon>Bacteria</taxon>
        <taxon>Pseudomonadati</taxon>
        <taxon>Pseudomonadota</taxon>
        <taxon>Alphaproteobacteria</taxon>
        <taxon>Rhodospirillales</taxon>
        <taxon>Azospirillaceae</taxon>
        <taxon>Azospirillum</taxon>
    </lineage>
</organism>